<feature type="domain" description="BHLH" evidence="7">
    <location>
        <begin position="189"/>
        <end position="239"/>
    </location>
</feature>
<dbReference type="GO" id="GO:0005634">
    <property type="term" value="C:nucleus"/>
    <property type="evidence" value="ECO:0007669"/>
    <property type="project" value="UniProtKB-SubCell"/>
</dbReference>
<feature type="compositionally biased region" description="Basic and acidic residues" evidence="6">
    <location>
        <begin position="184"/>
        <end position="203"/>
    </location>
</feature>
<dbReference type="InterPro" id="IPR036638">
    <property type="entry name" value="HLH_DNA-bd_sf"/>
</dbReference>
<dbReference type="GO" id="GO:0000978">
    <property type="term" value="F:RNA polymerase II cis-regulatory region sequence-specific DNA binding"/>
    <property type="evidence" value="ECO:0007669"/>
    <property type="project" value="TreeGrafter"/>
</dbReference>
<evidence type="ECO:0000256" key="1">
    <source>
        <dbReference type="ARBA" id="ARBA00004123"/>
    </source>
</evidence>
<keyword evidence="5" id="KW-0539">Nucleus</keyword>
<organism evidence="8 9">
    <name type="scientific">Candolleomyces aberdarensis</name>
    <dbReference type="NCBI Taxonomy" id="2316362"/>
    <lineage>
        <taxon>Eukaryota</taxon>
        <taxon>Fungi</taxon>
        <taxon>Dikarya</taxon>
        <taxon>Basidiomycota</taxon>
        <taxon>Agaricomycotina</taxon>
        <taxon>Agaricomycetes</taxon>
        <taxon>Agaricomycetidae</taxon>
        <taxon>Agaricales</taxon>
        <taxon>Agaricineae</taxon>
        <taxon>Psathyrellaceae</taxon>
        <taxon>Candolleomyces</taxon>
    </lineage>
</organism>
<proteinExistence type="predicted"/>
<feature type="region of interest" description="Disordered" evidence="6">
    <location>
        <begin position="105"/>
        <end position="203"/>
    </location>
</feature>
<dbReference type="PANTHER" id="PTHR15741:SF27">
    <property type="entry name" value="TRANSCRIPTION FACTOR AP-4"/>
    <property type="match status" value="1"/>
</dbReference>
<dbReference type="Pfam" id="PF00010">
    <property type="entry name" value="HLH"/>
    <property type="match status" value="1"/>
</dbReference>
<evidence type="ECO:0000256" key="6">
    <source>
        <dbReference type="SAM" id="MobiDB-lite"/>
    </source>
</evidence>
<dbReference type="STRING" id="2316362.A0A4V1Q569"/>
<feature type="compositionally biased region" description="Polar residues" evidence="6">
    <location>
        <begin position="105"/>
        <end position="125"/>
    </location>
</feature>
<dbReference type="AlphaFoldDB" id="A0A4V1Q569"/>
<accession>A0A4V1Q569</accession>
<evidence type="ECO:0000256" key="5">
    <source>
        <dbReference type="ARBA" id="ARBA00023242"/>
    </source>
</evidence>
<dbReference type="SMART" id="SM00353">
    <property type="entry name" value="HLH"/>
    <property type="match status" value="1"/>
</dbReference>
<evidence type="ECO:0000256" key="3">
    <source>
        <dbReference type="ARBA" id="ARBA00023125"/>
    </source>
</evidence>
<gene>
    <name evidence="8" type="ORF">EST38_g1285</name>
</gene>
<keyword evidence="2" id="KW-0805">Transcription regulation</keyword>
<evidence type="ECO:0000313" key="8">
    <source>
        <dbReference type="EMBL" id="RXW24548.1"/>
    </source>
</evidence>
<dbReference type="GO" id="GO:0000981">
    <property type="term" value="F:DNA-binding transcription factor activity, RNA polymerase II-specific"/>
    <property type="evidence" value="ECO:0007669"/>
    <property type="project" value="TreeGrafter"/>
</dbReference>
<dbReference type="PANTHER" id="PTHR15741">
    <property type="entry name" value="BASIC HELIX-LOOP-HELIX ZIP TRANSCRIPTION FACTOR"/>
    <property type="match status" value="1"/>
</dbReference>
<dbReference type="SUPFAM" id="SSF47459">
    <property type="entry name" value="HLH, helix-loop-helix DNA-binding domain"/>
    <property type="match status" value="1"/>
</dbReference>
<evidence type="ECO:0000259" key="7">
    <source>
        <dbReference type="PROSITE" id="PS50888"/>
    </source>
</evidence>
<keyword evidence="9" id="KW-1185">Reference proteome</keyword>
<evidence type="ECO:0000313" key="9">
    <source>
        <dbReference type="Proteomes" id="UP000290288"/>
    </source>
</evidence>
<dbReference type="InterPro" id="IPR011598">
    <property type="entry name" value="bHLH_dom"/>
</dbReference>
<dbReference type="Gene3D" id="4.10.280.10">
    <property type="entry name" value="Helix-loop-helix DNA-binding domain"/>
    <property type="match status" value="1"/>
</dbReference>
<dbReference type="Proteomes" id="UP000290288">
    <property type="component" value="Unassembled WGS sequence"/>
</dbReference>
<dbReference type="OrthoDB" id="5778525at2759"/>
<sequence length="280" mass="30687">MSSQSQLLSMEFDSSKTPAYMDPVEFSYMDNGLDSYLQYPQSPAFNVGLGLPASASPVAFNTLSLSGNIGDYTYSSMGAPSPGRPYTPPDGASISPNTLAYSLSAGEMSSDNNSGRVSRGSGTQSPPIPYQATVPRSHRFNPMAAPASSRPTLRHKRRASRSNDESEDEDEEFQPAAATGASNDSRRETIRKQRIESEQRRRDELRDGYARLKETLPPSNQKSSKVSLLERATGHIRYLETVKDQLEMRLKSAEAEVHRLRNVNEALMLGAASQRAQGAF</sequence>
<keyword evidence="3" id="KW-0238">DNA-binding</keyword>
<dbReference type="GO" id="GO:0046983">
    <property type="term" value="F:protein dimerization activity"/>
    <property type="evidence" value="ECO:0007669"/>
    <property type="project" value="InterPro"/>
</dbReference>
<comment type="caution">
    <text evidence="8">The sequence shown here is derived from an EMBL/GenBank/DDBJ whole genome shotgun (WGS) entry which is preliminary data.</text>
</comment>
<comment type="subcellular location">
    <subcellularLocation>
        <location evidence="1">Nucleus</location>
    </subcellularLocation>
</comment>
<dbReference type="EMBL" id="SDEE01000017">
    <property type="protein sequence ID" value="RXW24548.1"/>
    <property type="molecule type" value="Genomic_DNA"/>
</dbReference>
<protein>
    <recommendedName>
        <fullName evidence="7">BHLH domain-containing protein</fullName>
    </recommendedName>
</protein>
<reference evidence="8 9" key="1">
    <citation type="submission" date="2019-01" db="EMBL/GenBank/DDBJ databases">
        <title>Draft genome sequence of Psathyrella aberdarensis IHI B618.</title>
        <authorList>
            <person name="Buettner E."/>
            <person name="Kellner H."/>
        </authorList>
    </citation>
    <scope>NUCLEOTIDE SEQUENCE [LARGE SCALE GENOMIC DNA]</scope>
    <source>
        <strain evidence="8 9">IHI B618</strain>
    </source>
</reference>
<dbReference type="InterPro" id="IPR052207">
    <property type="entry name" value="Max-like/E-box_TFs"/>
</dbReference>
<evidence type="ECO:0000256" key="4">
    <source>
        <dbReference type="ARBA" id="ARBA00023163"/>
    </source>
</evidence>
<evidence type="ECO:0000256" key="2">
    <source>
        <dbReference type="ARBA" id="ARBA00023015"/>
    </source>
</evidence>
<name>A0A4V1Q569_9AGAR</name>
<dbReference type="PROSITE" id="PS50888">
    <property type="entry name" value="BHLH"/>
    <property type="match status" value="1"/>
</dbReference>
<keyword evidence="4" id="KW-0804">Transcription</keyword>